<reference evidence="2 3" key="1">
    <citation type="submission" date="2019-07" db="EMBL/GenBank/DDBJ databases">
        <title>Whole genome shotgun sequence of Segetibacter aerophilus NBRC 106135.</title>
        <authorList>
            <person name="Hosoyama A."/>
            <person name="Uohara A."/>
            <person name="Ohji S."/>
            <person name="Ichikawa N."/>
        </authorList>
    </citation>
    <scope>NUCLEOTIDE SEQUENCE [LARGE SCALE GENOMIC DNA]</scope>
    <source>
        <strain evidence="2 3">NBRC 106135</strain>
    </source>
</reference>
<feature type="transmembrane region" description="Helical" evidence="1">
    <location>
        <begin position="83"/>
        <end position="104"/>
    </location>
</feature>
<protein>
    <recommendedName>
        <fullName evidence="4">DUF1003 domain-containing protein</fullName>
    </recommendedName>
</protein>
<evidence type="ECO:0008006" key="4">
    <source>
        <dbReference type="Google" id="ProtNLM"/>
    </source>
</evidence>
<dbReference type="Proteomes" id="UP000321513">
    <property type="component" value="Unassembled WGS sequence"/>
</dbReference>
<name>A0A512B9Y2_9BACT</name>
<organism evidence="2 3">
    <name type="scientific">Segetibacter aerophilus</name>
    <dbReference type="NCBI Taxonomy" id="670293"/>
    <lineage>
        <taxon>Bacteria</taxon>
        <taxon>Pseudomonadati</taxon>
        <taxon>Bacteroidota</taxon>
        <taxon>Chitinophagia</taxon>
        <taxon>Chitinophagales</taxon>
        <taxon>Chitinophagaceae</taxon>
        <taxon>Segetibacter</taxon>
    </lineage>
</organism>
<dbReference type="InterPro" id="IPR010406">
    <property type="entry name" value="DUF1003"/>
</dbReference>
<keyword evidence="3" id="KW-1185">Reference proteome</keyword>
<sequence length="186" mass="21159">MGDQNNNSDVSNKEMAGVMDRNIKELVKLRQNEEKEKTRDEHIADKITGFTGSMRFVYIHLILFGLYVIWNAGLTSIKPIDPGFTGLSTIASVEAIFLSTFVLIRQNRMNKLADKRANLDLQVSLLAEHEITRLLTLVSEIGRKLNIEEANNHDYDDLTTEITPEKVLDTIDKHKQEIVSQNGIEY</sequence>
<dbReference type="RefSeq" id="WP_147202678.1">
    <property type="nucleotide sequence ID" value="NZ_BJYT01000002.1"/>
</dbReference>
<proteinExistence type="predicted"/>
<evidence type="ECO:0000256" key="1">
    <source>
        <dbReference type="SAM" id="Phobius"/>
    </source>
</evidence>
<gene>
    <name evidence="2" type="ORF">SAE01_11230</name>
</gene>
<keyword evidence="1" id="KW-0812">Transmembrane</keyword>
<evidence type="ECO:0000313" key="2">
    <source>
        <dbReference type="EMBL" id="GEO08627.1"/>
    </source>
</evidence>
<dbReference type="Pfam" id="PF06210">
    <property type="entry name" value="DUF1003"/>
    <property type="match status" value="1"/>
</dbReference>
<keyword evidence="1" id="KW-1133">Transmembrane helix</keyword>
<feature type="transmembrane region" description="Helical" evidence="1">
    <location>
        <begin position="56"/>
        <end position="77"/>
    </location>
</feature>
<dbReference type="AlphaFoldDB" id="A0A512B9Y2"/>
<dbReference type="OrthoDB" id="9795736at2"/>
<evidence type="ECO:0000313" key="3">
    <source>
        <dbReference type="Proteomes" id="UP000321513"/>
    </source>
</evidence>
<keyword evidence="1" id="KW-0472">Membrane</keyword>
<comment type="caution">
    <text evidence="2">The sequence shown here is derived from an EMBL/GenBank/DDBJ whole genome shotgun (WGS) entry which is preliminary data.</text>
</comment>
<accession>A0A512B9Y2</accession>
<dbReference type="EMBL" id="BJYT01000002">
    <property type="protein sequence ID" value="GEO08627.1"/>
    <property type="molecule type" value="Genomic_DNA"/>
</dbReference>